<dbReference type="Proteomes" id="UP000002772">
    <property type="component" value="Unassembled WGS sequence"/>
</dbReference>
<dbReference type="RefSeq" id="WP_007572927.1">
    <property type="nucleotide sequence ID" value="NZ_BPTS01000001.1"/>
</dbReference>
<dbReference type="HOGENOM" id="CLU_2846164_0_0_10"/>
<accession>F8NCD9</accession>
<keyword evidence="2" id="KW-1185">Reference proteome</keyword>
<name>F8NCD9_9BACT</name>
<evidence type="ECO:0000313" key="2">
    <source>
        <dbReference type="Proteomes" id="UP000002772"/>
    </source>
</evidence>
<proteinExistence type="predicted"/>
<dbReference type="EMBL" id="GL945017">
    <property type="protein sequence ID" value="EGN56029.1"/>
    <property type="molecule type" value="Genomic_DNA"/>
</dbReference>
<dbReference type="AlphaFoldDB" id="F8NCD9"/>
<sequence>MNRQLDGLDRQIGYLLSTFPEAIENETGGSAVKGNGISKFKTLYKLVSDMALKGNFFDEFFAEND</sequence>
<evidence type="ECO:0000313" key="1">
    <source>
        <dbReference type="EMBL" id="EGN56029.1"/>
    </source>
</evidence>
<organism evidence="1 2">
    <name type="scientific">Hallella multisaccharivorax DSM 17128</name>
    <dbReference type="NCBI Taxonomy" id="688246"/>
    <lineage>
        <taxon>Bacteria</taxon>
        <taxon>Pseudomonadati</taxon>
        <taxon>Bacteroidota</taxon>
        <taxon>Bacteroidia</taxon>
        <taxon>Bacteroidales</taxon>
        <taxon>Prevotellaceae</taxon>
        <taxon>Hallella</taxon>
    </lineage>
</organism>
<dbReference type="STRING" id="688246.Premu_0552"/>
<protein>
    <submittedName>
        <fullName evidence="1">Beta-lactamase</fullName>
    </submittedName>
</protein>
<reference evidence="2" key="1">
    <citation type="journal article" date="2011" name="Stand. Genomic Sci.">
        <title>Non-contiguous finished genome sequence of the opportunistic oral pathogen Prevotella multisaccharivorax type strain (PPPA20).</title>
        <authorList>
            <person name="Pati A."/>
            <person name="Gronow S."/>
            <person name="Lu M."/>
            <person name="Lapidus A."/>
            <person name="Nolan M."/>
            <person name="Lucas S."/>
            <person name="Hammon N."/>
            <person name="Deshpande S."/>
            <person name="Cheng J.F."/>
            <person name="Tapia R."/>
            <person name="Han C."/>
            <person name="Goodwin L."/>
            <person name="Pitluck S."/>
            <person name="Liolios K."/>
            <person name="Pagani I."/>
            <person name="Mavromatis K."/>
            <person name="Mikhailova N."/>
            <person name="Huntemann M."/>
            <person name="Chen A."/>
            <person name="Palaniappan K."/>
            <person name="Land M."/>
            <person name="Hauser L."/>
            <person name="Detter J.C."/>
            <person name="Brambilla E.M."/>
            <person name="Rohde M."/>
            <person name="Goker M."/>
            <person name="Woyke T."/>
            <person name="Bristow J."/>
            <person name="Eisen J.A."/>
            <person name="Markowitz V."/>
            <person name="Hugenholtz P."/>
            <person name="Kyrpides N.C."/>
            <person name="Klenk H.P."/>
            <person name="Ivanova N."/>
        </authorList>
    </citation>
    <scope>NUCLEOTIDE SEQUENCE [LARGE SCALE GENOMIC DNA]</scope>
    <source>
        <strain evidence="2">DSM 17128</strain>
    </source>
</reference>
<gene>
    <name evidence="1" type="ORF">Premu_0552</name>
</gene>